<keyword evidence="3" id="KW-1185">Reference proteome</keyword>
<feature type="region of interest" description="Disordered" evidence="1">
    <location>
        <begin position="1"/>
        <end position="30"/>
    </location>
</feature>
<proteinExistence type="predicted"/>
<dbReference type="EMBL" id="JABMIG020000133">
    <property type="protein sequence ID" value="KAL3790105.1"/>
    <property type="molecule type" value="Genomic_DNA"/>
</dbReference>
<sequence>MKNTSAYKQINHRQSTIAQSSPDKSYDQLLSQPHQHQQHEVFFPSNQVDIQVQHQGCVHFEQWCQQVTTMDCKEKSVCSSISCKIVSFSPHSCLHIYTSSEDERFKSYSSSQRELFQAQALYDAFQIQKLIEACPYKGGAAIRHLIEHNLVGTEELLGIESLIIGGGKTSKDRRVHSRYVLKTQSDLKNKKVVNIGQKLADVATVRSLKSVEMALLRAVLAA</sequence>
<evidence type="ECO:0000313" key="3">
    <source>
        <dbReference type="Proteomes" id="UP001516023"/>
    </source>
</evidence>
<dbReference type="AlphaFoldDB" id="A0ABD3PPK4"/>
<gene>
    <name evidence="2" type="ORF">HJC23_013616</name>
</gene>
<reference evidence="2 3" key="1">
    <citation type="journal article" date="2020" name="G3 (Bethesda)">
        <title>Improved Reference Genome for Cyclotella cryptica CCMP332, a Model for Cell Wall Morphogenesis, Salinity Adaptation, and Lipid Production in Diatoms (Bacillariophyta).</title>
        <authorList>
            <person name="Roberts W.R."/>
            <person name="Downey K.M."/>
            <person name="Ruck E.C."/>
            <person name="Traller J.C."/>
            <person name="Alverson A.J."/>
        </authorList>
    </citation>
    <scope>NUCLEOTIDE SEQUENCE [LARGE SCALE GENOMIC DNA]</scope>
    <source>
        <strain evidence="2 3">CCMP332</strain>
    </source>
</reference>
<evidence type="ECO:0000256" key="1">
    <source>
        <dbReference type="SAM" id="MobiDB-lite"/>
    </source>
</evidence>
<comment type="caution">
    <text evidence="2">The sequence shown here is derived from an EMBL/GenBank/DDBJ whole genome shotgun (WGS) entry which is preliminary data.</text>
</comment>
<evidence type="ECO:0000313" key="2">
    <source>
        <dbReference type="EMBL" id="KAL3790105.1"/>
    </source>
</evidence>
<name>A0ABD3PPK4_9STRA</name>
<accession>A0ABD3PPK4</accession>
<organism evidence="2 3">
    <name type="scientific">Cyclotella cryptica</name>
    <dbReference type="NCBI Taxonomy" id="29204"/>
    <lineage>
        <taxon>Eukaryota</taxon>
        <taxon>Sar</taxon>
        <taxon>Stramenopiles</taxon>
        <taxon>Ochrophyta</taxon>
        <taxon>Bacillariophyta</taxon>
        <taxon>Coscinodiscophyceae</taxon>
        <taxon>Thalassiosirophycidae</taxon>
        <taxon>Stephanodiscales</taxon>
        <taxon>Stephanodiscaceae</taxon>
        <taxon>Cyclotella</taxon>
    </lineage>
</organism>
<dbReference type="Proteomes" id="UP001516023">
    <property type="component" value="Unassembled WGS sequence"/>
</dbReference>
<protein>
    <submittedName>
        <fullName evidence="2">Uncharacterized protein</fullName>
    </submittedName>
</protein>